<dbReference type="InterPro" id="IPR025069">
    <property type="entry name" value="Cpsf2_C"/>
</dbReference>
<evidence type="ECO:0000256" key="1">
    <source>
        <dbReference type="ARBA" id="ARBA00004123"/>
    </source>
</evidence>
<dbReference type="RefSeq" id="XP_024666567.1">
    <property type="nucleotide sequence ID" value="XM_024810799.1"/>
</dbReference>
<dbReference type="InterPro" id="IPR001279">
    <property type="entry name" value="Metallo-B-lactamas"/>
</dbReference>
<dbReference type="SUPFAM" id="SSF56281">
    <property type="entry name" value="Metallo-hydrolase/oxidoreductase"/>
    <property type="match status" value="1"/>
</dbReference>
<evidence type="ECO:0000259" key="6">
    <source>
        <dbReference type="SMART" id="SM01027"/>
    </source>
</evidence>
<keyword evidence="4" id="KW-0694">RNA-binding</keyword>
<dbReference type="GeneID" id="36517990"/>
<name>A0A2T0FNQ0_9ASCO</name>
<evidence type="ECO:0000313" key="7">
    <source>
        <dbReference type="EMBL" id="PRT56622.1"/>
    </source>
</evidence>
<keyword evidence="2 4" id="KW-0507">mRNA processing</keyword>
<dbReference type="STRING" id="45607.A0A2T0FNQ0"/>
<dbReference type="GO" id="GO:0003723">
    <property type="term" value="F:RNA binding"/>
    <property type="evidence" value="ECO:0007669"/>
    <property type="project" value="UniProtKB-KW"/>
</dbReference>
<evidence type="ECO:0000256" key="2">
    <source>
        <dbReference type="ARBA" id="ARBA00022664"/>
    </source>
</evidence>
<evidence type="ECO:0000256" key="5">
    <source>
        <dbReference type="SAM" id="MobiDB-lite"/>
    </source>
</evidence>
<dbReference type="Gene3D" id="3.60.15.10">
    <property type="entry name" value="Ribonuclease Z/Hydroxyacylglutathione hydrolase-like"/>
    <property type="match status" value="1"/>
</dbReference>
<dbReference type="GO" id="GO:0005847">
    <property type="term" value="C:mRNA cleavage and polyadenylation specificity factor complex"/>
    <property type="evidence" value="ECO:0007669"/>
    <property type="project" value="InterPro"/>
</dbReference>
<evidence type="ECO:0000256" key="4">
    <source>
        <dbReference type="RuleBase" id="RU365006"/>
    </source>
</evidence>
<dbReference type="AlphaFoldDB" id="A0A2T0FNQ0"/>
<comment type="similarity">
    <text evidence="4">Belongs to the metallo-beta-lactamase superfamily. RNA-metabolizing metallo-beta-lactamase-like family. CPSF2/YSH1 subfamily.</text>
</comment>
<proteinExistence type="inferred from homology"/>
<accession>A0A2T0FNQ0</accession>
<keyword evidence="3 4" id="KW-0539">Nucleus</keyword>
<dbReference type="InterPro" id="IPR027075">
    <property type="entry name" value="CPSF2"/>
</dbReference>
<reference evidence="7 8" key="1">
    <citation type="submission" date="2017-04" db="EMBL/GenBank/DDBJ databases">
        <title>Genome sequencing of [Candida] sorbophila.</title>
        <authorList>
            <person name="Ahn J.O."/>
        </authorList>
    </citation>
    <scope>NUCLEOTIDE SEQUENCE [LARGE SCALE GENOMIC DNA]</scope>
    <source>
        <strain evidence="7 8">DS02</strain>
    </source>
</reference>
<dbReference type="InterPro" id="IPR035639">
    <property type="entry name" value="CPSF2_MBL"/>
</dbReference>
<dbReference type="SMART" id="SM01027">
    <property type="entry name" value="Beta-Casp"/>
    <property type="match status" value="1"/>
</dbReference>
<feature type="region of interest" description="Disordered" evidence="5">
    <location>
        <begin position="521"/>
        <end position="541"/>
    </location>
</feature>
<dbReference type="EMBL" id="NDIQ01000022">
    <property type="protein sequence ID" value="PRT56622.1"/>
    <property type="molecule type" value="Genomic_DNA"/>
</dbReference>
<dbReference type="OrthoDB" id="64353at2759"/>
<evidence type="ECO:0000313" key="8">
    <source>
        <dbReference type="Proteomes" id="UP000238350"/>
    </source>
</evidence>
<protein>
    <recommendedName>
        <fullName evidence="4">Cleavage and polyadenylation specificity factor subunit 2</fullName>
    </recommendedName>
    <alternativeName>
        <fullName evidence="4">Cleavage and polyadenylation specificity factor 100 kDa subunit</fullName>
    </alternativeName>
</protein>
<gene>
    <name evidence="7" type="ORF">B9G98_04242</name>
</gene>
<comment type="subcellular location">
    <subcellularLocation>
        <location evidence="1 4">Nucleus</location>
    </subcellularLocation>
</comment>
<evidence type="ECO:0000256" key="3">
    <source>
        <dbReference type="ARBA" id="ARBA00023242"/>
    </source>
</evidence>
<keyword evidence="8" id="KW-1185">Reference proteome</keyword>
<dbReference type="Proteomes" id="UP000238350">
    <property type="component" value="Unassembled WGS sequence"/>
</dbReference>
<comment type="caution">
    <text evidence="7">The sequence shown here is derived from an EMBL/GenBank/DDBJ whole genome shotgun (WGS) entry which is preliminary data.</text>
</comment>
<dbReference type="GO" id="GO:0006397">
    <property type="term" value="P:mRNA processing"/>
    <property type="evidence" value="ECO:0007669"/>
    <property type="project" value="UniProtKB-KW"/>
</dbReference>
<feature type="domain" description="Beta-Casp" evidence="6">
    <location>
        <begin position="247"/>
        <end position="369"/>
    </location>
</feature>
<dbReference type="CDD" id="cd16293">
    <property type="entry name" value="CPSF2-like_MBL-fold"/>
    <property type="match status" value="1"/>
</dbReference>
<organism evidence="7 8">
    <name type="scientific">Wickerhamiella sorbophila</name>
    <dbReference type="NCBI Taxonomy" id="45607"/>
    <lineage>
        <taxon>Eukaryota</taxon>
        <taxon>Fungi</taxon>
        <taxon>Dikarya</taxon>
        <taxon>Ascomycota</taxon>
        <taxon>Saccharomycotina</taxon>
        <taxon>Dipodascomycetes</taxon>
        <taxon>Dipodascales</taxon>
        <taxon>Trichomonascaceae</taxon>
        <taxon>Wickerhamiella</taxon>
    </lineage>
</organism>
<sequence>MVTFRPLSQDDGVYQSLIELDEGRLRILLDVGWNTLLDADLSHLVNITDNIDLILLTHATLSHLGAYCYLCHLYPEFGRIPTYATIPVVNMGRMVTIDSYRAKGIAGPFPRAVMSTNDIDDIMDRVKTVKYSQPMSISGRSQEISITAFNAGHSIGGTIWKIVDDLSTVIFAVDWNHSRDSHLNGAFLEPSGQINEQLVKPNVLVTSSYVSGGKSLKANRARLLEDVTTVVSRGGSILLPTSAGSRVLELCTIIDKHLAQENIQVPLVLLSNVGKRILTYASSMLEYLQSAIIDEWQVRNDSPFETARILCVDTMEQANNIVGPKIVLATGEALETGLSKNAFQRFAEQPDSAVILTEYCQNRTLGKLVYDLWKENTGDKEMLKQFTLRIPQVHITEAVPLEGVQLAEYNQKIEEMQMEKNIQEALDRRNKEILETIESDSSDEEQDVQVVTGQVEMNRFLAGDGFHDLEIGQEKSRLYMFPHVQPKKRADDYGEQLASGQFEQPADEYGANGTDTDVKMEESDTMGLGPSNTWKEEQRAPPEPPLILRGADFDLKVLCSIDYIDFNGLTDMRSLNMILPQVQPSKLVVLPGNDNVIKSLLKLKLDTSIGNEDVTTQQLNHAISLKIDPELEKSLQWQRVLGRFSVAHVTGELEFPRDSDMQDDDRVPKPSYRQTEAVLKSIPGFHPYTQAPIWVGDIRLIELRKSLIGAGFQAEFRGQGVLVCNNKVTVTKLSEGNFHIEGGLEPEFYATRAAIRASLAAV</sequence>
<dbReference type="InterPro" id="IPR022712">
    <property type="entry name" value="Beta_Casp"/>
</dbReference>
<dbReference type="Pfam" id="PF13299">
    <property type="entry name" value="CPSF100_C"/>
    <property type="match status" value="1"/>
</dbReference>
<dbReference type="PANTHER" id="PTHR45922:SF1">
    <property type="entry name" value="CLEAVAGE AND POLYADENYLATION SPECIFICITY FACTOR SUBUNIT 2"/>
    <property type="match status" value="1"/>
</dbReference>
<dbReference type="Pfam" id="PF16661">
    <property type="entry name" value="Lactamase_B_6"/>
    <property type="match status" value="1"/>
</dbReference>
<dbReference type="InterPro" id="IPR036866">
    <property type="entry name" value="RibonucZ/Hydroxyglut_hydro"/>
</dbReference>
<dbReference type="PANTHER" id="PTHR45922">
    <property type="entry name" value="CLEAVAGE AND POLYADENYLATION SPECIFICITY FACTOR SUBUNIT 2"/>
    <property type="match status" value="1"/>
</dbReference>
<dbReference type="Pfam" id="PF10996">
    <property type="entry name" value="Beta-Casp"/>
    <property type="match status" value="1"/>
</dbReference>